<dbReference type="EMBL" id="FMVM01000005">
    <property type="protein sequence ID" value="SCY47444.1"/>
    <property type="molecule type" value="Genomic_DNA"/>
</dbReference>
<gene>
    <name evidence="2" type="ORF">SAMN05720606_105146</name>
</gene>
<feature type="transmembrane region" description="Helical" evidence="1">
    <location>
        <begin position="9"/>
        <end position="27"/>
    </location>
</feature>
<sequence length="62" mass="7108">MENECKARFINITLMFNIVFTHITAGVSPDWRFLAVFCAFVQFGKSILFYVALCKTVRQGLT</sequence>
<proteinExistence type="predicted"/>
<reference evidence="3" key="1">
    <citation type="submission" date="2016-10" db="EMBL/GenBank/DDBJ databases">
        <authorList>
            <person name="Varghese N."/>
            <person name="Submissions S."/>
        </authorList>
    </citation>
    <scope>NUCLEOTIDE SEQUENCE [LARGE SCALE GENOMIC DNA]</scope>
    <source>
        <strain evidence="3">BL9</strain>
    </source>
</reference>
<feature type="transmembrane region" description="Helical" evidence="1">
    <location>
        <begin position="33"/>
        <end position="53"/>
    </location>
</feature>
<evidence type="ECO:0000313" key="2">
    <source>
        <dbReference type="EMBL" id="SCY47444.1"/>
    </source>
</evidence>
<organism evidence="2 3">
    <name type="scientific">Paenibacillus polysaccharolyticus</name>
    <dbReference type="NCBI Taxonomy" id="582692"/>
    <lineage>
        <taxon>Bacteria</taxon>
        <taxon>Bacillati</taxon>
        <taxon>Bacillota</taxon>
        <taxon>Bacilli</taxon>
        <taxon>Bacillales</taxon>
        <taxon>Paenibacillaceae</taxon>
        <taxon>Paenibacillus</taxon>
    </lineage>
</organism>
<keyword evidence="1" id="KW-1133">Transmembrane helix</keyword>
<protein>
    <submittedName>
        <fullName evidence="2">Uncharacterized protein</fullName>
    </submittedName>
</protein>
<evidence type="ECO:0000313" key="3">
    <source>
        <dbReference type="Proteomes" id="UP000198538"/>
    </source>
</evidence>
<keyword evidence="1" id="KW-0472">Membrane</keyword>
<dbReference type="AlphaFoldDB" id="A0A1G5G7J8"/>
<name>A0A1G5G7J8_9BACL</name>
<evidence type="ECO:0000256" key="1">
    <source>
        <dbReference type="SAM" id="Phobius"/>
    </source>
</evidence>
<keyword evidence="1" id="KW-0812">Transmembrane</keyword>
<dbReference type="STRING" id="582692.SAMN05720606_105146"/>
<keyword evidence="3" id="KW-1185">Reference proteome</keyword>
<accession>A0A1G5G7J8</accession>
<dbReference type="Proteomes" id="UP000198538">
    <property type="component" value="Unassembled WGS sequence"/>
</dbReference>